<feature type="transmembrane region" description="Helical" evidence="1">
    <location>
        <begin position="457"/>
        <end position="477"/>
    </location>
</feature>
<keyword evidence="1" id="KW-0812">Transmembrane</keyword>
<organism evidence="2 3">
    <name type="scientific">Methylobacterium cerastii</name>
    <dbReference type="NCBI Taxonomy" id="932741"/>
    <lineage>
        <taxon>Bacteria</taxon>
        <taxon>Pseudomonadati</taxon>
        <taxon>Pseudomonadota</taxon>
        <taxon>Alphaproteobacteria</taxon>
        <taxon>Hyphomicrobiales</taxon>
        <taxon>Methylobacteriaceae</taxon>
        <taxon>Methylobacterium</taxon>
    </lineage>
</organism>
<sequence>MASSARALAKAGKRWLHLGHRWLGIATGLFFAMWFASGAVMMYVAYPALTEPERRAGLPAIAWDAVRVEPDAALAGEARFPRGLSLSMRGAEPVYRVVGWDGARRAVSAVDGRPIGPATPDEALAVAGHDPRSRHPAFRETVAYDLWTVHQRYDAARPLHRIALGDPEGTELYVSEPTGAVVLDTTRHERFWNWFGAVPHWLYVTPLRAKADLWRVVILWVSGIAVVSGLTGFALGLVRLRLARRYPSGATTPYRGLARWHHVGGLVGGLALLSFVVSGWLSMNPNRWFSPSAPTQAMLERYADAPGARTGLDLASIRGQACAEAAEVRFTWLGGAPLAPIAFRDGREVPCCGTPTVAPGRVAAAARRLVPEAGSMDAIRLDREDFYWTSHHRRRRLPVLRVTFDDPAATWFHIDPATGEILSRLDRSGRAERWGFELLHTFDLGLLVRHRPAWDGFMLLLLAAGSVVAASGVAMGWRRLRRPAAGSRPA</sequence>
<evidence type="ECO:0000313" key="3">
    <source>
        <dbReference type="Proteomes" id="UP001055117"/>
    </source>
</evidence>
<dbReference type="EMBL" id="BPQG01000135">
    <property type="protein sequence ID" value="GJD47251.1"/>
    <property type="molecule type" value="Genomic_DNA"/>
</dbReference>
<comment type="caution">
    <text evidence="2">The sequence shown here is derived from an EMBL/GenBank/DDBJ whole genome shotgun (WGS) entry which is preliminary data.</text>
</comment>
<reference evidence="2 3" key="1">
    <citation type="journal article" date="2021" name="Front. Microbiol.">
        <title>Comprehensive Comparative Genomics and Phenotyping of Methylobacterium Species.</title>
        <authorList>
            <person name="Alessa O."/>
            <person name="Ogura Y."/>
            <person name="Fujitani Y."/>
            <person name="Takami H."/>
            <person name="Hayashi T."/>
            <person name="Sahin N."/>
            <person name="Tani A."/>
        </authorList>
    </citation>
    <scope>NUCLEOTIDE SEQUENCE [LARGE SCALE GENOMIC DNA]</scope>
    <source>
        <strain evidence="2 3">DSM 23679</strain>
    </source>
</reference>
<feature type="transmembrane region" description="Helical" evidence="1">
    <location>
        <begin position="217"/>
        <end position="240"/>
    </location>
</feature>
<keyword evidence="1" id="KW-1133">Transmembrane helix</keyword>
<feature type="transmembrane region" description="Helical" evidence="1">
    <location>
        <begin position="22"/>
        <end position="46"/>
    </location>
</feature>
<evidence type="ECO:0008006" key="4">
    <source>
        <dbReference type="Google" id="ProtNLM"/>
    </source>
</evidence>
<evidence type="ECO:0000256" key="1">
    <source>
        <dbReference type="SAM" id="Phobius"/>
    </source>
</evidence>
<dbReference type="PANTHER" id="PTHR34219">
    <property type="entry name" value="IRON-REGULATED INNER MEMBRANE PROTEIN-RELATED"/>
    <property type="match status" value="1"/>
</dbReference>
<dbReference type="PANTHER" id="PTHR34219:SF6">
    <property type="entry name" value="BLR3280 PROTEIN"/>
    <property type="match status" value="1"/>
</dbReference>
<gene>
    <name evidence="2" type="ORF">AFCDBAGC_5144</name>
</gene>
<name>A0ABQ4QPM7_9HYPH</name>
<keyword evidence="3" id="KW-1185">Reference proteome</keyword>
<feature type="transmembrane region" description="Helical" evidence="1">
    <location>
        <begin position="260"/>
        <end position="281"/>
    </location>
</feature>
<dbReference type="RefSeq" id="WP_238273374.1">
    <property type="nucleotide sequence ID" value="NZ_BPQG01000135.1"/>
</dbReference>
<dbReference type="Proteomes" id="UP001055117">
    <property type="component" value="Unassembled WGS sequence"/>
</dbReference>
<proteinExistence type="predicted"/>
<keyword evidence="1" id="KW-0472">Membrane</keyword>
<evidence type="ECO:0000313" key="2">
    <source>
        <dbReference type="EMBL" id="GJD47251.1"/>
    </source>
</evidence>
<dbReference type="InterPro" id="IPR005625">
    <property type="entry name" value="PepSY-ass_TM"/>
</dbReference>
<accession>A0ABQ4QPM7</accession>
<protein>
    <recommendedName>
        <fullName evidence="4">Peptidase</fullName>
    </recommendedName>
</protein>